<accession>A0A133URS5</accession>
<dbReference type="InterPro" id="IPR011335">
    <property type="entry name" value="Restrct_endonuc-II-like"/>
</dbReference>
<evidence type="ECO:0008006" key="3">
    <source>
        <dbReference type="Google" id="ProtNLM"/>
    </source>
</evidence>
<dbReference type="EMBL" id="LHXS01000034">
    <property type="protein sequence ID" value="KXA96935.1"/>
    <property type="molecule type" value="Genomic_DNA"/>
</dbReference>
<organism evidence="1 2">
    <name type="scientific">candidate division MSBL1 archaeon SCGC-AAA259I14</name>
    <dbReference type="NCBI Taxonomy" id="1698268"/>
    <lineage>
        <taxon>Archaea</taxon>
        <taxon>Methanobacteriati</taxon>
        <taxon>Methanobacteriota</taxon>
        <taxon>candidate division MSBL1</taxon>
    </lineage>
</organism>
<reference evidence="1 2" key="1">
    <citation type="journal article" date="2016" name="Sci. Rep.">
        <title>Metabolic traits of an uncultured archaeal lineage -MSBL1- from brine pools of the Red Sea.</title>
        <authorList>
            <person name="Mwirichia R."/>
            <person name="Alam I."/>
            <person name="Rashid M."/>
            <person name="Vinu M."/>
            <person name="Ba-Alawi W."/>
            <person name="Anthony Kamau A."/>
            <person name="Kamanda Ngugi D."/>
            <person name="Goker M."/>
            <person name="Klenk H.P."/>
            <person name="Bajic V."/>
            <person name="Stingl U."/>
        </authorList>
    </citation>
    <scope>NUCLEOTIDE SEQUENCE [LARGE SCALE GENOMIC DNA]</scope>
    <source>
        <strain evidence="1">SCGC-AAA259I14</strain>
    </source>
</reference>
<gene>
    <name evidence="1" type="ORF">AKJ38_02245</name>
</gene>
<dbReference type="InterPro" id="IPR011856">
    <property type="entry name" value="tRNA_endonuc-like_dom_sf"/>
</dbReference>
<evidence type="ECO:0000313" key="1">
    <source>
        <dbReference type="EMBL" id="KXA96935.1"/>
    </source>
</evidence>
<dbReference type="Proteomes" id="UP000070414">
    <property type="component" value="Unassembled WGS sequence"/>
</dbReference>
<dbReference type="SUPFAM" id="SSF52980">
    <property type="entry name" value="Restriction endonuclease-like"/>
    <property type="match status" value="1"/>
</dbReference>
<name>A0A133URS5_9EURY</name>
<comment type="caution">
    <text evidence="1">The sequence shown here is derived from an EMBL/GenBank/DDBJ whole genome shotgun (WGS) entry which is preliminary data.</text>
</comment>
<dbReference type="AlphaFoldDB" id="A0A133URS5"/>
<proteinExistence type="predicted"/>
<dbReference type="GO" id="GO:0003676">
    <property type="term" value="F:nucleic acid binding"/>
    <property type="evidence" value="ECO:0007669"/>
    <property type="project" value="InterPro"/>
</dbReference>
<sequence>MTGSKKRGTRFEYRVAYRFEDFGYSWDRSGSSLGVDLKVLEDGDLRFLVSCKKTSTKDVIYLPKAEVEDLADEAERRGAPGLICYGFYRTPVFVVPLENMSDLEQTEKSYKLEKSRDATLDDFLG</sequence>
<evidence type="ECO:0000313" key="2">
    <source>
        <dbReference type="Proteomes" id="UP000070414"/>
    </source>
</evidence>
<dbReference type="Gene3D" id="3.40.1350.10">
    <property type="match status" value="1"/>
</dbReference>
<keyword evidence="2" id="KW-1185">Reference proteome</keyword>
<protein>
    <recommendedName>
        <fullName evidence="3">Restriction endonuclease type IV Mrr domain-containing protein</fullName>
    </recommendedName>
</protein>